<dbReference type="UniPathway" id="UPA00135">
    <property type="reaction ID" value="UER00196"/>
</dbReference>
<evidence type="ECO:0000313" key="14">
    <source>
        <dbReference type="EMBL" id="ANO51465.1"/>
    </source>
</evidence>
<dbReference type="CDD" id="cd04901">
    <property type="entry name" value="ACT_3PGDH"/>
    <property type="match status" value="1"/>
</dbReference>
<evidence type="ECO:0000256" key="3">
    <source>
        <dbReference type="ARBA" id="ARBA00005854"/>
    </source>
</evidence>
<evidence type="ECO:0000256" key="10">
    <source>
        <dbReference type="ARBA" id="ARBA00048126"/>
    </source>
</evidence>
<dbReference type="InterPro" id="IPR006139">
    <property type="entry name" value="D-isomer_2_OHA_DH_cat_dom"/>
</dbReference>
<evidence type="ECO:0000256" key="6">
    <source>
        <dbReference type="ARBA" id="ARBA00021582"/>
    </source>
</evidence>
<dbReference type="PANTHER" id="PTHR42938:SF47">
    <property type="entry name" value="HYDROXYPYRUVATE REDUCTASE"/>
    <property type="match status" value="1"/>
</dbReference>
<evidence type="ECO:0000256" key="12">
    <source>
        <dbReference type="RuleBase" id="RU003719"/>
    </source>
</evidence>
<dbReference type="InterPro" id="IPR045865">
    <property type="entry name" value="ACT-like_dom_sf"/>
</dbReference>
<dbReference type="OrthoDB" id="9805416at2"/>
<dbReference type="PROSITE" id="PS00670">
    <property type="entry name" value="D_2_HYDROXYACID_DH_2"/>
    <property type="match status" value="1"/>
</dbReference>
<feature type="domain" description="ACT" evidence="13">
    <location>
        <begin position="319"/>
        <end position="389"/>
    </location>
</feature>
<dbReference type="Pfam" id="PF02826">
    <property type="entry name" value="2-Hacid_dh_C"/>
    <property type="match status" value="1"/>
</dbReference>
<sequence>MYKVLTLNNIAVAGLRRLPRDRYEVSSESSSPDAVILRSHNMHDMTIPESVAAIGRAGAGVNNIPVSAMSDRGVPVFNAPGANANAVKELAVAGLLLAARNICDAREYVKSLTSTGDELAKDVENGKKKFVGFELPGRTLGVIGLGAIGVEVANVALALGMKVVGFDPKITVKRAWQLSSGVKQVETLDRLFKASDVVSVHVPLVDGTKGLVSADRLSLMKDGSVIINFARGGVVDSKAALQALNSGKLHAYVCDFPTPELIAHPKVIALPHLGASTTEAEENCAVMVAENVKEYLENGNVRSSVNFPEAVIPRADAWRITIANANVPNMVGQISTCLAQAGLNIADLLNKSMGDIAYTIVDLDGPVSEETMQAIRGIKGVLRLRNLGKPIS</sequence>
<dbReference type="GO" id="GO:0004617">
    <property type="term" value="F:phosphoglycerate dehydrogenase activity"/>
    <property type="evidence" value="ECO:0007669"/>
    <property type="project" value="UniProtKB-EC"/>
</dbReference>
<comment type="catalytic activity">
    <reaction evidence="10">
        <text>(R)-2-hydroxyglutarate + NAD(+) = 2-oxoglutarate + NADH + H(+)</text>
        <dbReference type="Rhea" id="RHEA:49612"/>
        <dbReference type="ChEBI" id="CHEBI:15378"/>
        <dbReference type="ChEBI" id="CHEBI:15801"/>
        <dbReference type="ChEBI" id="CHEBI:16810"/>
        <dbReference type="ChEBI" id="CHEBI:57540"/>
        <dbReference type="ChEBI" id="CHEBI:57945"/>
        <dbReference type="EC" id="1.1.1.399"/>
    </reaction>
</comment>
<dbReference type="PROSITE" id="PS00671">
    <property type="entry name" value="D_2_HYDROXYACID_DH_3"/>
    <property type="match status" value="1"/>
</dbReference>
<evidence type="ECO:0000259" key="13">
    <source>
        <dbReference type="PROSITE" id="PS51671"/>
    </source>
</evidence>
<evidence type="ECO:0000256" key="1">
    <source>
        <dbReference type="ARBA" id="ARBA00003800"/>
    </source>
</evidence>
<evidence type="ECO:0000256" key="4">
    <source>
        <dbReference type="ARBA" id="ARBA00013001"/>
    </source>
</evidence>
<comment type="similarity">
    <text evidence="3 12">Belongs to the D-isomer specific 2-hydroxyacid dehydrogenase family.</text>
</comment>
<dbReference type="CDD" id="cd12174">
    <property type="entry name" value="PGDH_like_3"/>
    <property type="match status" value="1"/>
</dbReference>
<keyword evidence="7 12" id="KW-0560">Oxidoreductase</keyword>
<dbReference type="InterPro" id="IPR006140">
    <property type="entry name" value="D-isomer_DH_NAD-bd"/>
</dbReference>
<accession>A0A193LG01</accession>
<dbReference type="InterPro" id="IPR029753">
    <property type="entry name" value="D-isomer_DH_CS"/>
</dbReference>
<dbReference type="SUPFAM" id="SSF52283">
    <property type="entry name" value="Formate/glycerate dehydrogenase catalytic domain-like"/>
    <property type="match status" value="1"/>
</dbReference>
<dbReference type="SUPFAM" id="SSF51735">
    <property type="entry name" value="NAD(P)-binding Rossmann-fold domains"/>
    <property type="match status" value="1"/>
</dbReference>
<dbReference type="GO" id="GO:0051287">
    <property type="term" value="F:NAD binding"/>
    <property type="evidence" value="ECO:0007669"/>
    <property type="project" value="InterPro"/>
</dbReference>
<evidence type="ECO:0000256" key="2">
    <source>
        <dbReference type="ARBA" id="ARBA00005216"/>
    </source>
</evidence>
<proteinExistence type="inferred from homology"/>
<dbReference type="InterPro" id="IPR002912">
    <property type="entry name" value="ACT_dom"/>
</dbReference>
<dbReference type="InterPro" id="IPR029752">
    <property type="entry name" value="D-isomer_DH_CS1"/>
</dbReference>
<evidence type="ECO:0000256" key="5">
    <source>
        <dbReference type="ARBA" id="ARBA00013143"/>
    </source>
</evidence>
<dbReference type="PROSITE" id="PS51671">
    <property type="entry name" value="ACT"/>
    <property type="match status" value="1"/>
</dbReference>
<dbReference type="Proteomes" id="UP000092695">
    <property type="component" value="Chromosome"/>
</dbReference>
<dbReference type="PANTHER" id="PTHR42938">
    <property type="entry name" value="FORMATE DEHYDROGENASE 1"/>
    <property type="match status" value="1"/>
</dbReference>
<dbReference type="RefSeq" id="WP_068615827.1">
    <property type="nucleotide sequence ID" value="NZ_CP016268.1"/>
</dbReference>
<protein>
    <recommendedName>
        <fullName evidence="6">D-3-phosphoglycerate dehydrogenase</fullName>
        <ecNumber evidence="4">1.1.1.399</ecNumber>
        <ecNumber evidence="5">1.1.1.95</ecNumber>
    </recommendedName>
    <alternativeName>
        <fullName evidence="9">2-oxoglutarate reductase</fullName>
    </alternativeName>
</protein>
<keyword evidence="15" id="KW-1185">Reference proteome</keyword>
<dbReference type="PROSITE" id="PS00065">
    <property type="entry name" value="D_2_HYDROXYACID_DH_1"/>
    <property type="match status" value="1"/>
</dbReference>
<comment type="function">
    <text evidence="1">Catalyzes the reversible oxidation of 3-phospho-D-glycerate to 3-phosphonooxypyruvate, the first step of the phosphorylated L-serine biosynthesis pathway. Also catalyzes the reversible oxidation of 2-hydroxyglutarate to 2-oxoglutarate.</text>
</comment>
<comment type="pathway">
    <text evidence="2">Amino-acid biosynthesis; L-serine biosynthesis; L-serine from 3-phospho-D-glycerate: step 1/3.</text>
</comment>
<evidence type="ECO:0000256" key="7">
    <source>
        <dbReference type="ARBA" id="ARBA00023002"/>
    </source>
</evidence>
<organism evidence="14 15">
    <name type="scientific">Woeseia oceani</name>
    <dbReference type="NCBI Taxonomy" id="1548547"/>
    <lineage>
        <taxon>Bacteria</taxon>
        <taxon>Pseudomonadati</taxon>
        <taxon>Pseudomonadota</taxon>
        <taxon>Gammaproteobacteria</taxon>
        <taxon>Woeseiales</taxon>
        <taxon>Woeseiaceae</taxon>
        <taxon>Woeseia</taxon>
    </lineage>
</organism>
<reference evidence="14 15" key="1">
    <citation type="submission" date="2016-06" db="EMBL/GenBank/DDBJ databases">
        <title>Complete genome sequence of a deep-branching marine Gamma Proteobacterium Woeseia oceani type strain XK5.</title>
        <authorList>
            <person name="Mu D."/>
            <person name="Du Z."/>
        </authorList>
    </citation>
    <scope>NUCLEOTIDE SEQUENCE [LARGE SCALE GENOMIC DNA]</scope>
    <source>
        <strain evidence="14 15">XK5</strain>
    </source>
</reference>
<dbReference type="Gene3D" id="3.30.70.260">
    <property type="match status" value="1"/>
</dbReference>
<dbReference type="AlphaFoldDB" id="A0A193LG01"/>
<evidence type="ECO:0000256" key="8">
    <source>
        <dbReference type="ARBA" id="ARBA00023027"/>
    </source>
</evidence>
<dbReference type="STRING" id="1548547.BA177_09865"/>
<gene>
    <name evidence="14" type="ORF">BA177_09865</name>
</gene>
<keyword evidence="8" id="KW-0520">NAD</keyword>
<dbReference type="Pfam" id="PF00389">
    <property type="entry name" value="2-Hacid_dh"/>
    <property type="match status" value="1"/>
</dbReference>
<dbReference type="Gene3D" id="3.40.50.720">
    <property type="entry name" value="NAD(P)-binding Rossmann-like Domain"/>
    <property type="match status" value="2"/>
</dbReference>
<dbReference type="EC" id="1.1.1.399" evidence="4"/>
<evidence type="ECO:0000313" key="15">
    <source>
        <dbReference type="Proteomes" id="UP000092695"/>
    </source>
</evidence>
<comment type="catalytic activity">
    <reaction evidence="11">
        <text>(2R)-3-phosphoglycerate + NAD(+) = 3-phosphooxypyruvate + NADH + H(+)</text>
        <dbReference type="Rhea" id="RHEA:12641"/>
        <dbReference type="ChEBI" id="CHEBI:15378"/>
        <dbReference type="ChEBI" id="CHEBI:18110"/>
        <dbReference type="ChEBI" id="CHEBI:57540"/>
        <dbReference type="ChEBI" id="CHEBI:57945"/>
        <dbReference type="ChEBI" id="CHEBI:58272"/>
        <dbReference type="EC" id="1.1.1.95"/>
    </reaction>
</comment>
<evidence type="ECO:0000256" key="9">
    <source>
        <dbReference type="ARBA" id="ARBA00030455"/>
    </source>
</evidence>
<name>A0A193LG01_9GAMM</name>
<dbReference type="KEGG" id="woc:BA177_09865"/>
<dbReference type="SUPFAM" id="SSF55021">
    <property type="entry name" value="ACT-like"/>
    <property type="match status" value="1"/>
</dbReference>
<dbReference type="EMBL" id="CP016268">
    <property type="protein sequence ID" value="ANO51465.1"/>
    <property type="molecule type" value="Genomic_DNA"/>
</dbReference>
<dbReference type="InterPro" id="IPR036291">
    <property type="entry name" value="NAD(P)-bd_dom_sf"/>
</dbReference>
<evidence type="ECO:0000256" key="11">
    <source>
        <dbReference type="ARBA" id="ARBA00048731"/>
    </source>
</evidence>
<dbReference type="EC" id="1.1.1.95" evidence="5"/>